<keyword evidence="5" id="KW-1185">Reference proteome</keyword>
<dbReference type="RefSeq" id="WP_208831737.1">
    <property type="nucleotide sequence ID" value="NZ_CP072110.1"/>
</dbReference>
<dbReference type="GO" id="GO:0016791">
    <property type="term" value="F:phosphatase activity"/>
    <property type="evidence" value="ECO:0007669"/>
    <property type="project" value="TreeGrafter"/>
</dbReference>
<evidence type="ECO:0000259" key="3">
    <source>
        <dbReference type="PROSITE" id="PS50110"/>
    </source>
</evidence>
<dbReference type="Pfam" id="PF00072">
    <property type="entry name" value="Response_reg"/>
    <property type="match status" value="1"/>
</dbReference>
<reference evidence="4" key="1">
    <citation type="submission" date="2021-03" db="EMBL/GenBank/DDBJ databases">
        <title>Description of Psychrosphaera ytuae sp. nov. isolated from deep sea sediment of South China Sea.</title>
        <authorList>
            <person name="Zhang J."/>
            <person name="Xu X.-D."/>
        </authorList>
    </citation>
    <scope>NUCLEOTIDE SEQUENCE</scope>
    <source>
        <strain evidence="4">MTZ26</strain>
    </source>
</reference>
<accession>A0A975DAQ6</accession>
<dbReference type="PANTHER" id="PTHR43156:SF2">
    <property type="entry name" value="STAGE II SPORULATION PROTEIN E"/>
    <property type="match status" value="1"/>
</dbReference>
<dbReference type="KEGG" id="psym:J1N51_13315"/>
<dbReference type="PROSITE" id="PS50110">
    <property type="entry name" value="RESPONSE_REGULATORY"/>
    <property type="match status" value="1"/>
</dbReference>
<dbReference type="SMART" id="SM00331">
    <property type="entry name" value="PP2C_SIG"/>
    <property type="match status" value="1"/>
</dbReference>
<dbReference type="Gene3D" id="3.40.50.2300">
    <property type="match status" value="1"/>
</dbReference>
<evidence type="ECO:0000256" key="1">
    <source>
        <dbReference type="ARBA" id="ARBA00022801"/>
    </source>
</evidence>
<dbReference type="Pfam" id="PF13581">
    <property type="entry name" value="HATPase_c_2"/>
    <property type="match status" value="1"/>
</dbReference>
<dbReference type="Gene3D" id="3.30.565.10">
    <property type="entry name" value="Histidine kinase-like ATPase, C-terminal domain"/>
    <property type="match status" value="1"/>
</dbReference>
<dbReference type="SUPFAM" id="SSF55874">
    <property type="entry name" value="ATPase domain of HSP90 chaperone/DNA topoisomerase II/histidine kinase"/>
    <property type="match status" value="1"/>
</dbReference>
<feature type="modified residue" description="4-aspartylphosphate" evidence="2">
    <location>
        <position position="53"/>
    </location>
</feature>
<dbReference type="InterPro" id="IPR036457">
    <property type="entry name" value="PPM-type-like_dom_sf"/>
</dbReference>
<evidence type="ECO:0000256" key="2">
    <source>
        <dbReference type="PROSITE-ProRule" id="PRU00169"/>
    </source>
</evidence>
<dbReference type="SUPFAM" id="SSF81606">
    <property type="entry name" value="PP2C-like"/>
    <property type="match status" value="1"/>
</dbReference>
<dbReference type="SUPFAM" id="SSF52172">
    <property type="entry name" value="CheY-like"/>
    <property type="match status" value="1"/>
</dbReference>
<dbReference type="EMBL" id="CP072110">
    <property type="protein sequence ID" value="QTH63682.1"/>
    <property type="molecule type" value="Genomic_DNA"/>
</dbReference>
<feature type="domain" description="Response regulatory" evidence="3">
    <location>
        <begin position="4"/>
        <end position="120"/>
    </location>
</feature>
<evidence type="ECO:0000313" key="5">
    <source>
        <dbReference type="Proteomes" id="UP000682739"/>
    </source>
</evidence>
<dbReference type="GO" id="GO:0000160">
    <property type="term" value="P:phosphorelay signal transduction system"/>
    <property type="evidence" value="ECO:0007669"/>
    <property type="project" value="InterPro"/>
</dbReference>
<dbReference type="Pfam" id="PF07228">
    <property type="entry name" value="SpoIIE"/>
    <property type="match status" value="1"/>
</dbReference>
<organism evidence="4 5">
    <name type="scientific">Psychrosphaera ytuae</name>
    <dbReference type="NCBI Taxonomy" id="2820710"/>
    <lineage>
        <taxon>Bacteria</taxon>
        <taxon>Pseudomonadati</taxon>
        <taxon>Pseudomonadota</taxon>
        <taxon>Gammaproteobacteria</taxon>
        <taxon>Alteromonadales</taxon>
        <taxon>Pseudoalteromonadaceae</taxon>
        <taxon>Psychrosphaera</taxon>
    </lineage>
</organism>
<dbReference type="Proteomes" id="UP000682739">
    <property type="component" value="Chromosome"/>
</dbReference>
<dbReference type="InterPro" id="IPR001932">
    <property type="entry name" value="PPM-type_phosphatase-like_dom"/>
</dbReference>
<gene>
    <name evidence="4" type="ORF">J1N51_13315</name>
</gene>
<dbReference type="SMART" id="SM00448">
    <property type="entry name" value="REC"/>
    <property type="match status" value="1"/>
</dbReference>
<proteinExistence type="predicted"/>
<dbReference type="InterPro" id="IPR001789">
    <property type="entry name" value="Sig_transdc_resp-reg_receiver"/>
</dbReference>
<dbReference type="Gene3D" id="3.60.40.10">
    <property type="entry name" value="PPM-type phosphatase domain"/>
    <property type="match status" value="1"/>
</dbReference>
<name>A0A975DAQ6_9GAMM</name>
<protein>
    <submittedName>
        <fullName evidence="4">Fused response regulator/phosphatase</fullName>
    </submittedName>
</protein>
<dbReference type="InterPro" id="IPR011006">
    <property type="entry name" value="CheY-like_superfamily"/>
</dbReference>
<dbReference type="CDD" id="cd16936">
    <property type="entry name" value="HATPase_RsbW-like"/>
    <property type="match status" value="1"/>
</dbReference>
<keyword evidence="1" id="KW-0378">Hydrolase</keyword>
<dbReference type="InterPro" id="IPR052016">
    <property type="entry name" value="Bact_Sigma-Reg"/>
</dbReference>
<dbReference type="AlphaFoldDB" id="A0A975DAQ6"/>
<keyword evidence="2" id="KW-0597">Phosphoprotein</keyword>
<evidence type="ECO:0000313" key="4">
    <source>
        <dbReference type="EMBL" id="QTH63682.1"/>
    </source>
</evidence>
<dbReference type="InterPro" id="IPR036890">
    <property type="entry name" value="HATPase_C_sf"/>
</dbReference>
<sequence>MSLQILVVDDQQINRTILSRSLEKEGYTVITAANGLEALEAFTHNDPDIVLLDAMMPVMDGFVAAPKLKKMSTNVYLPIIFLTALDDQESLKRCLEVGGDDFLSKPFDQVILAAKIKAHARIRELSKKTFEQKKQLDYYRLQTEREFQIVEHIFNRALQGNYQAPDHIDFYLSPAAMFNGDIMLTSMGPTGNLYVMMGDFTGHGLASAIGTLPVSRAFYALTRKGLAVGEIAAEINSILLNLLPSDMFCAAAIVEMSHNGKSLTTWSGGTPDMFIVDDEKGIREVLSAQHMPLGVLGEHEFESSVTNINVSESDSLFIYSDGVTELANNEGDMFGEARLIQQLNKLKTDTIEHLVGCLQEFKGEQEQHDDISMLSLRCKPTDINRTLIEDNYSKLPHQYQLHLTAEAIKNTCPIEELVDTLASIKGVQRHKSTLFLLISEAYNNAVEHGILEMKSDVKDMQEGFIEYYDMRQSKLHNLEKGHIDIAVTYDPDEYTFIIEISDSGKGFDTSIIGLDESEDNHSFGRGNALIRELSKSVSYNETGNKVTICYQLFDRT</sequence>
<dbReference type="InterPro" id="IPR003594">
    <property type="entry name" value="HATPase_dom"/>
</dbReference>
<dbReference type="PANTHER" id="PTHR43156">
    <property type="entry name" value="STAGE II SPORULATION PROTEIN E-RELATED"/>
    <property type="match status" value="1"/>
</dbReference>